<keyword evidence="4" id="KW-0067">ATP-binding</keyword>
<evidence type="ECO:0000259" key="7">
    <source>
        <dbReference type="PROSITE" id="PS50067"/>
    </source>
</evidence>
<dbReference type="InterPro" id="IPR027640">
    <property type="entry name" value="Kinesin-like_fam"/>
</dbReference>
<accession>A0A146KCY7</accession>
<feature type="non-terminal residue" evidence="8">
    <location>
        <position position="1"/>
    </location>
</feature>
<dbReference type="GO" id="GO:0005524">
    <property type="term" value="F:ATP binding"/>
    <property type="evidence" value="ECO:0007669"/>
    <property type="project" value="UniProtKB-KW"/>
</dbReference>
<name>A0A146KCY7_9EUKA</name>
<dbReference type="PANTHER" id="PTHR47969">
    <property type="entry name" value="CHROMOSOME-ASSOCIATED KINESIN KIF4A-RELATED"/>
    <property type="match status" value="1"/>
</dbReference>
<dbReference type="GO" id="GO:0007018">
    <property type="term" value="P:microtubule-based movement"/>
    <property type="evidence" value="ECO:0007669"/>
    <property type="project" value="InterPro"/>
</dbReference>
<dbReference type="GO" id="GO:0051231">
    <property type="term" value="P:spindle elongation"/>
    <property type="evidence" value="ECO:0007669"/>
    <property type="project" value="TreeGrafter"/>
</dbReference>
<evidence type="ECO:0000256" key="3">
    <source>
        <dbReference type="ARBA" id="ARBA00022741"/>
    </source>
</evidence>
<sequence>DSKLTRLLQDSMGGIAKCIFIACVSPSKFNYDESQVTLKYAARARNIVNKPIKIIEKPNVNEEEYLKLMEDHLTLKEYVKEMTLYQKDLENELKVAK</sequence>
<dbReference type="InterPro" id="IPR027417">
    <property type="entry name" value="P-loop_NTPase"/>
</dbReference>
<dbReference type="GO" id="GO:0007052">
    <property type="term" value="P:mitotic spindle organization"/>
    <property type="evidence" value="ECO:0007669"/>
    <property type="project" value="TreeGrafter"/>
</dbReference>
<evidence type="ECO:0000256" key="5">
    <source>
        <dbReference type="ARBA" id="ARBA00023054"/>
    </source>
</evidence>
<feature type="non-terminal residue" evidence="8">
    <location>
        <position position="97"/>
    </location>
</feature>
<evidence type="ECO:0000256" key="1">
    <source>
        <dbReference type="ARBA" id="ARBA00004496"/>
    </source>
</evidence>
<evidence type="ECO:0000256" key="4">
    <source>
        <dbReference type="ARBA" id="ARBA00022840"/>
    </source>
</evidence>
<dbReference type="GO" id="GO:0005737">
    <property type="term" value="C:cytoplasm"/>
    <property type="evidence" value="ECO:0007669"/>
    <property type="project" value="UniProtKB-SubCell"/>
</dbReference>
<dbReference type="Pfam" id="PF00225">
    <property type="entry name" value="Kinesin"/>
    <property type="match status" value="1"/>
</dbReference>
<dbReference type="PROSITE" id="PS50067">
    <property type="entry name" value="KINESIN_MOTOR_2"/>
    <property type="match status" value="1"/>
</dbReference>
<comment type="subcellular location">
    <subcellularLocation>
        <location evidence="1">Cytoplasm</location>
    </subcellularLocation>
</comment>
<dbReference type="EMBL" id="GDID01001973">
    <property type="protein sequence ID" value="JAP94633.1"/>
    <property type="molecule type" value="Transcribed_RNA"/>
</dbReference>
<dbReference type="Gene3D" id="1.20.58.1980">
    <property type="match status" value="1"/>
</dbReference>
<reference evidence="8" key="1">
    <citation type="submission" date="2015-07" db="EMBL/GenBank/DDBJ databases">
        <title>Adaptation to a free-living lifestyle via gene acquisitions in the diplomonad Trepomonas sp. PC1.</title>
        <authorList>
            <person name="Xu F."/>
            <person name="Jerlstrom-Hultqvist J."/>
            <person name="Kolisko M."/>
            <person name="Simpson A.G.B."/>
            <person name="Roger A.J."/>
            <person name="Svard S.G."/>
            <person name="Andersson J.O."/>
        </authorList>
    </citation>
    <scope>NUCLEOTIDE SEQUENCE</scope>
    <source>
        <strain evidence="8">PC1</strain>
    </source>
</reference>
<dbReference type="GO" id="GO:0005875">
    <property type="term" value="C:microtubule associated complex"/>
    <property type="evidence" value="ECO:0007669"/>
    <property type="project" value="TreeGrafter"/>
</dbReference>
<comment type="similarity">
    <text evidence="6">Belongs to the TRAFAC class myosin-kinesin ATPase superfamily. Kinesin family.</text>
</comment>
<evidence type="ECO:0000313" key="8">
    <source>
        <dbReference type="EMBL" id="JAP94633.1"/>
    </source>
</evidence>
<keyword evidence="3" id="KW-0547">Nucleotide-binding</keyword>
<dbReference type="GO" id="GO:0008017">
    <property type="term" value="F:microtubule binding"/>
    <property type="evidence" value="ECO:0007669"/>
    <property type="project" value="InterPro"/>
</dbReference>
<dbReference type="PANTHER" id="PTHR47969:SF15">
    <property type="entry name" value="CHROMOSOME-ASSOCIATED KINESIN KIF4A-RELATED"/>
    <property type="match status" value="1"/>
</dbReference>
<evidence type="ECO:0000256" key="6">
    <source>
        <dbReference type="PROSITE-ProRule" id="PRU00283"/>
    </source>
</evidence>
<keyword evidence="5" id="KW-0175">Coiled coil</keyword>
<proteinExistence type="inferred from homology"/>
<protein>
    <submittedName>
        <fullName evidence="8">Kinesin-like protein</fullName>
    </submittedName>
</protein>
<organism evidence="8">
    <name type="scientific">Trepomonas sp. PC1</name>
    <dbReference type="NCBI Taxonomy" id="1076344"/>
    <lineage>
        <taxon>Eukaryota</taxon>
        <taxon>Metamonada</taxon>
        <taxon>Diplomonadida</taxon>
        <taxon>Hexamitidae</taxon>
        <taxon>Hexamitinae</taxon>
        <taxon>Trepomonas</taxon>
    </lineage>
</organism>
<dbReference type="SUPFAM" id="SSF52540">
    <property type="entry name" value="P-loop containing nucleoside triphosphate hydrolases"/>
    <property type="match status" value="1"/>
</dbReference>
<feature type="domain" description="Kinesin motor" evidence="7">
    <location>
        <begin position="1"/>
        <end position="47"/>
    </location>
</feature>
<keyword evidence="2" id="KW-0963">Cytoplasm</keyword>
<evidence type="ECO:0000256" key="2">
    <source>
        <dbReference type="ARBA" id="ARBA00022490"/>
    </source>
</evidence>
<gene>
    <name evidence="8" type="ORF">TPC1_12642</name>
</gene>
<dbReference type="AlphaFoldDB" id="A0A146KCY7"/>
<comment type="caution">
    <text evidence="6">Lacks conserved residue(s) required for the propagation of feature annotation.</text>
</comment>
<dbReference type="InterPro" id="IPR001752">
    <property type="entry name" value="Kinesin_motor_dom"/>
</dbReference>
<dbReference type="GO" id="GO:0003777">
    <property type="term" value="F:microtubule motor activity"/>
    <property type="evidence" value="ECO:0007669"/>
    <property type="project" value="InterPro"/>
</dbReference>